<organism evidence="1 2">
    <name type="scientific">Streptomyces yaizuensis</name>
    <dbReference type="NCBI Taxonomy" id="2989713"/>
    <lineage>
        <taxon>Bacteria</taxon>
        <taxon>Bacillati</taxon>
        <taxon>Actinomycetota</taxon>
        <taxon>Actinomycetes</taxon>
        <taxon>Kitasatosporales</taxon>
        <taxon>Streptomycetaceae</taxon>
        <taxon>Streptomyces</taxon>
    </lineage>
</organism>
<proteinExistence type="predicted"/>
<dbReference type="Proteomes" id="UP001291653">
    <property type="component" value="Unassembled WGS sequence"/>
</dbReference>
<gene>
    <name evidence="1" type="ORF">SYYSPA8_27695</name>
</gene>
<dbReference type="EMBL" id="BSBI01000013">
    <property type="protein sequence ID" value="GLF98158.1"/>
    <property type="molecule type" value="Genomic_DNA"/>
</dbReference>
<dbReference type="Gene3D" id="3.30.2310.20">
    <property type="entry name" value="RelE-like"/>
    <property type="match status" value="1"/>
</dbReference>
<name>A0ABQ5P6D4_9ACTN</name>
<accession>A0ABQ5P6D4</accession>
<keyword evidence="2" id="KW-1185">Reference proteome</keyword>
<reference evidence="1 2" key="1">
    <citation type="submission" date="2022-10" db="EMBL/GenBank/DDBJ databases">
        <title>Draft genome sequence of Streptomyces sp. YSPA8.</title>
        <authorList>
            <person name="Moriuchi R."/>
            <person name="Dohra H."/>
            <person name="Yamamura H."/>
            <person name="Kodani S."/>
        </authorList>
    </citation>
    <scope>NUCLEOTIDE SEQUENCE [LARGE SCALE GENOMIC DNA]</scope>
    <source>
        <strain evidence="1 2">YSPA8</strain>
    </source>
</reference>
<evidence type="ECO:0000313" key="2">
    <source>
        <dbReference type="Proteomes" id="UP001291653"/>
    </source>
</evidence>
<dbReference type="SUPFAM" id="SSF143011">
    <property type="entry name" value="RelE-like"/>
    <property type="match status" value="1"/>
</dbReference>
<comment type="caution">
    <text evidence="1">The sequence shown here is derived from an EMBL/GenBank/DDBJ whole genome shotgun (WGS) entry which is preliminary data.</text>
</comment>
<sequence>MSYKIAYTDRAIGDLRAMPRGVRSDFEAAKKKTLGQNPYGHGSEPMKRDERDRRIATVHSAVVKYQVTTGLVLMVTALEIAHLY</sequence>
<evidence type="ECO:0000313" key="1">
    <source>
        <dbReference type="EMBL" id="GLF98158.1"/>
    </source>
</evidence>
<protein>
    <submittedName>
        <fullName evidence="1">Type II toxin-antitoxin system RelE/ParE family toxin</fullName>
    </submittedName>
</protein>
<dbReference type="InterPro" id="IPR035093">
    <property type="entry name" value="RelE/ParE_toxin_dom_sf"/>
</dbReference>
<dbReference type="RefSeq" id="WP_323450144.1">
    <property type="nucleotide sequence ID" value="NZ_BSBI01000013.1"/>
</dbReference>